<dbReference type="EMBL" id="FNYR01000021">
    <property type="protein sequence ID" value="SEJ10252.1"/>
    <property type="molecule type" value="Genomic_DNA"/>
</dbReference>
<reference evidence="1 2" key="1">
    <citation type="submission" date="2016-10" db="EMBL/GenBank/DDBJ databases">
        <authorList>
            <person name="de Groot N.N."/>
        </authorList>
    </citation>
    <scope>NUCLEOTIDE SEQUENCE [LARGE SCALE GENOMIC DNA]</scope>
    <source>
        <strain evidence="1 2">DSM 22187</strain>
    </source>
</reference>
<accession>A0A1H6WCH0</accession>
<name>A0A1H6WCH0_9EURY</name>
<accession>A0A2H4Q1B8</accession>
<keyword evidence="2" id="KW-1185">Reference proteome</keyword>
<organism evidence="1 2">
    <name type="scientific">Halohasta litchfieldiae</name>
    <dbReference type="NCBI Taxonomy" id="1073996"/>
    <lineage>
        <taxon>Archaea</taxon>
        <taxon>Methanobacteriati</taxon>
        <taxon>Methanobacteriota</taxon>
        <taxon>Stenosarchaea group</taxon>
        <taxon>Halobacteria</taxon>
        <taxon>Halobacteriales</taxon>
        <taxon>Haloferacaceae</taxon>
        <taxon>Halohasta</taxon>
    </lineage>
</organism>
<sequence length="35" mass="4069">MKILFAGKPVQQLVIELYDNMIKPDIQDCGRHILQ</sequence>
<evidence type="ECO:0000313" key="2">
    <source>
        <dbReference type="Proteomes" id="UP000198888"/>
    </source>
</evidence>
<gene>
    <name evidence="1" type="ORF">SAMN05444271_12126</name>
</gene>
<proteinExistence type="predicted"/>
<protein>
    <submittedName>
        <fullName evidence="1">Uncharacterized protein</fullName>
    </submittedName>
</protein>
<evidence type="ECO:0000313" key="1">
    <source>
        <dbReference type="EMBL" id="SEJ10252.1"/>
    </source>
</evidence>
<dbReference type="Proteomes" id="UP000198888">
    <property type="component" value="Unassembled WGS sequence"/>
</dbReference>
<dbReference type="KEGG" id="hae:halTADL_1389"/>
<dbReference type="AlphaFoldDB" id="A0A1H6WCH0"/>